<evidence type="ECO:0000259" key="3">
    <source>
        <dbReference type="SMART" id="SM00857"/>
    </source>
</evidence>
<sequence>MAKVSAHGGEPPRRSPPPGRFPPRSTARVRRGTVRNLLLSRILRWIVGHMPGRYQRVHPRAIASGEVVSGSVFIHHRQSARKHAKSYDVHWKSTIYAPSKTIYTIIWYHKLMKKDAVAYLNTRKKGDFAAQKNEVENYSKYRFQVVEIFHDHRANATPPGKRKAFTEMLEYCTANNCSAIIIYDLASLARDMDIGLATLKDLNEQYTVYFVSDDFFGSRDDPELRREAIGNFIAYMDRYRESALKTVVPASKKAKKEGGRPIGRPRALNDGQVEALITIRRSGTSISQICRMFGVSRSTVSKILNDYPELKGTWKRARQEAAEEPTE</sequence>
<dbReference type="Gene3D" id="3.40.50.1390">
    <property type="entry name" value="Resolvase, N-terminal catalytic domain"/>
    <property type="match status" value="1"/>
</dbReference>
<dbReference type="Pfam" id="PF02796">
    <property type="entry name" value="HTH_7"/>
    <property type="match status" value="1"/>
</dbReference>
<comment type="similarity">
    <text evidence="1">Belongs to the site-specific recombinase resolvase family.</text>
</comment>
<dbReference type="HOGENOM" id="CLU_848899_0_0_2"/>
<evidence type="ECO:0000256" key="1">
    <source>
        <dbReference type="ARBA" id="ARBA00009913"/>
    </source>
</evidence>
<gene>
    <name evidence="4" type="ordered locus">BN140_2496</name>
</gene>
<dbReference type="InterPro" id="IPR009057">
    <property type="entry name" value="Homeodomain-like_sf"/>
</dbReference>
<proteinExistence type="inferred from homology"/>
<feature type="domain" description="Resolvase/invertase-type recombinase catalytic" evidence="3">
    <location>
        <begin position="116"/>
        <end position="260"/>
    </location>
</feature>
<dbReference type="InterPro" id="IPR036162">
    <property type="entry name" value="Resolvase-like_N_sf"/>
</dbReference>
<name>I7LNU0_METBM</name>
<keyword evidence="5" id="KW-1185">Reference proteome</keyword>
<dbReference type="EMBL" id="HE964772">
    <property type="protein sequence ID" value="CCJ37419.1"/>
    <property type="molecule type" value="Genomic_DNA"/>
</dbReference>
<dbReference type="STRING" id="1201294.BN140_2496"/>
<evidence type="ECO:0000313" key="4">
    <source>
        <dbReference type="EMBL" id="CCJ37419.1"/>
    </source>
</evidence>
<dbReference type="Pfam" id="PF00239">
    <property type="entry name" value="Resolvase"/>
    <property type="match status" value="1"/>
</dbReference>
<dbReference type="GO" id="GO:0000150">
    <property type="term" value="F:DNA strand exchange activity"/>
    <property type="evidence" value="ECO:0007669"/>
    <property type="project" value="InterPro"/>
</dbReference>
<dbReference type="GO" id="GO:0003677">
    <property type="term" value="F:DNA binding"/>
    <property type="evidence" value="ECO:0007669"/>
    <property type="project" value="InterPro"/>
</dbReference>
<dbReference type="AlphaFoldDB" id="I7LNU0"/>
<reference evidence="5" key="1">
    <citation type="journal article" date="2012" name="J. Bacteriol.">
        <title>Complete genome sequence of the hydrogenotrophic, methanogenic archaeon Methanoculleus bourgensis strain MS2T, isolated from a sewage sludge digester.</title>
        <authorList>
            <person name="Maus I."/>
            <person name="Wibberg D."/>
            <person name="Stantscheff R."/>
            <person name="Eikmeyer F.G."/>
            <person name="Seffner A."/>
            <person name="Boelter J."/>
            <person name="Szczepanowski R."/>
            <person name="Blom J."/>
            <person name="Jaenicke S."/>
            <person name="Konig H."/>
            <person name="Puhler A."/>
            <person name="Schluter A."/>
        </authorList>
    </citation>
    <scope>NUCLEOTIDE SEQUENCE [LARGE SCALE GENOMIC DNA]</scope>
    <source>
        <strain evidence="5">ATCC 43281 / DSM 3045 / OCM 15 / MS2</strain>
    </source>
</reference>
<dbReference type="InterPro" id="IPR006120">
    <property type="entry name" value="Resolvase_HTH_dom"/>
</dbReference>
<dbReference type="SUPFAM" id="SSF53041">
    <property type="entry name" value="Resolvase-like"/>
    <property type="match status" value="1"/>
</dbReference>
<evidence type="ECO:0000256" key="2">
    <source>
        <dbReference type="SAM" id="MobiDB-lite"/>
    </source>
</evidence>
<accession>I7LNU0</accession>
<dbReference type="Gene3D" id="1.10.10.60">
    <property type="entry name" value="Homeodomain-like"/>
    <property type="match status" value="1"/>
</dbReference>
<feature type="region of interest" description="Disordered" evidence="2">
    <location>
        <begin position="1"/>
        <end position="28"/>
    </location>
</feature>
<dbReference type="CDD" id="cd00569">
    <property type="entry name" value="HTH_Hin_like"/>
    <property type="match status" value="1"/>
</dbReference>
<dbReference type="InterPro" id="IPR006119">
    <property type="entry name" value="Resolv_N"/>
</dbReference>
<protein>
    <submittedName>
        <fullName evidence="4">Resolvase domain-containing protein</fullName>
    </submittedName>
</protein>
<evidence type="ECO:0000313" key="5">
    <source>
        <dbReference type="Proteomes" id="UP000009007"/>
    </source>
</evidence>
<dbReference type="SUPFAM" id="SSF46689">
    <property type="entry name" value="Homeodomain-like"/>
    <property type="match status" value="1"/>
</dbReference>
<organism evidence="4 5">
    <name type="scientific">Methanoculleus bourgensis (strain ATCC 43281 / DSM 3045 / OCM 15 / MS2)</name>
    <name type="common">Methanogenium bourgense</name>
    <dbReference type="NCBI Taxonomy" id="1201294"/>
    <lineage>
        <taxon>Archaea</taxon>
        <taxon>Methanobacteriati</taxon>
        <taxon>Methanobacteriota</taxon>
        <taxon>Stenosarchaea group</taxon>
        <taxon>Methanomicrobia</taxon>
        <taxon>Methanomicrobiales</taxon>
        <taxon>Methanomicrobiaceae</taxon>
        <taxon>Methanoculleus</taxon>
    </lineage>
</organism>
<dbReference type="PATRIC" id="fig|1201294.9.peg.2803"/>
<dbReference type="SMART" id="SM00857">
    <property type="entry name" value="Resolvase"/>
    <property type="match status" value="1"/>
</dbReference>
<dbReference type="Proteomes" id="UP000009007">
    <property type="component" value="Chromosome I"/>
</dbReference>
<dbReference type="KEGG" id="mbg:BN140_2496"/>